<dbReference type="Proteomes" id="UP000029445">
    <property type="component" value="Chromosome 4"/>
</dbReference>
<feature type="compositionally biased region" description="Basic and acidic residues" evidence="1">
    <location>
        <begin position="59"/>
        <end position="73"/>
    </location>
</feature>
<protein>
    <submittedName>
        <fullName evidence="2">Uncharacterized protein</fullName>
    </submittedName>
</protein>
<keyword evidence="3" id="KW-1185">Reference proteome</keyword>
<sequence length="249" mass="27028">MAKPIQNSKPHHSLPNSHVSPDLITPAGTPPSGAESSYDTAMESRLHQFMSNFDAGTHSFDREERESPEERRMSFGSSDALPTPPSSRRPSFLSSLGIRPFTFVSSSPSSSSATLSGFQPKDAFSNAVNLGMMPISSPDGGDPSSTQNRPHLGRDMKSTPNLHKSLFHHSDNAERMDQALSGHFPDGAMVRSKTTSQINKQSGFVLGSAVNKGECATLEHDSASRQVGREKEEKRHFDPSKDPRLLGLL</sequence>
<dbReference type="HOGENOM" id="CLU_1115708_0_0_1"/>
<accession>A0A095E9H2</accession>
<reference evidence="2 3" key="1">
    <citation type="journal article" date="2011" name="MBio">
        <title>Genome variation in Cryptococcus gattii, an emerging pathogen of immunocompetent hosts.</title>
        <authorList>
            <person name="D'Souza C.A."/>
            <person name="Kronstad J.W."/>
            <person name="Taylor G."/>
            <person name="Warren R."/>
            <person name="Yuen M."/>
            <person name="Hu G."/>
            <person name="Jung W.H."/>
            <person name="Sham A."/>
            <person name="Kidd S.E."/>
            <person name="Tangen K."/>
            <person name="Lee N."/>
            <person name="Zeilmaker T."/>
            <person name="Sawkins J."/>
            <person name="McVicker G."/>
            <person name="Shah S."/>
            <person name="Gnerre S."/>
            <person name="Griggs A."/>
            <person name="Zeng Q."/>
            <person name="Bartlett K."/>
            <person name="Li W."/>
            <person name="Wang X."/>
            <person name="Heitman J."/>
            <person name="Stajich J.E."/>
            <person name="Fraser J.A."/>
            <person name="Meyer W."/>
            <person name="Carter D."/>
            <person name="Schein J."/>
            <person name="Krzywinski M."/>
            <person name="Kwon-Chung K.J."/>
            <person name="Varma A."/>
            <person name="Wang J."/>
            <person name="Brunham R."/>
            <person name="Fyfe M."/>
            <person name="Ouellette B.F."/>
            <person name="Siddiqui A."/>
            <person name="Marra M."/>
            <person name="Jones S."/>
            <person name="Holt R."/>
            <person name="Birren B.W."/>
            <person name="Galagan J.E."/>
            <person name="Cuomo C.A."/>
        </authorList>
    </citation>
    <scope>NUCLEOTIDE SEQUENCE [LARGE SCALE GENOMIC DNA]</scope>
    <source>
        <strain evidence="2 3">R265</strain>
    </source>
</reference>
<dbReference type="OrthoDB" id="2574059at2759"/>
<feature type="region of interest" description="Disordered" evidence="1">
    <location>
        <begin position="1"/>
        <end position="93"/>
    </location>
</feature>
<reference evidence="2 3" key="2">
    <citation type="journal article" date="2018" name="Proc. Natl. Acad. Sci.">
        <title>RNAi is a critical determinant of centromere evolution in closely related fungi.</title>
        <authorList>
            <person name="Yadav V."/>
            <person name="Sun S."/>
            <person name="Billmyre R.B."/>
            <person name="Thimmappa B.C."/>
            <person name="Shea T."/>
            <person name="Lintner R."/>
            <person name="Bakkeren G."/>
            <person name="Cuomo C.A."/>
            <person name="Heitman J."/>
            <person name="Sanyal K."/>
        </authorList>
    </citation>
    <scope>NUCLEOTIDE SEQUENCE [LARGE SCALE GENOMIC DNA]</scope>
    <source>
        <strain evidence="2 3">R265</strain>
    </source>
</reference>
<dbReference type="RefSeq" id="XP_062880239.1">
    <property type="nucleotide sequence ID" value="XM_063024169.1"/>
</dbReference>
<evidence type="ECO:0000256" key="1">
    <source>
        <dbReference type="SAM" id="MobiDB-lite"/>
    </source>
</evidence>
<dbReference type="KEGG" id="cdeu:CNBG_0071"/>
<dbReference type="GeneID" id="88176323"/>
<feature type="region of interest" description="Disordered" evidence="1">
    <location>
        <begin position="129"/>
        <end position="164"/>
    </location>
</feature>
<name>A0A095E9H2_CRYD2</name>
<dbReference type="OMA" id="GMARSKT"/>
<feature type="compositionally biased region" description="Polar residues" evidence="1">
    <location>
        <begin position="1"/>
        <end position="19"/>
    </location>
</feature>
<dbReference type="AlphaFoldDB" id="A0A095E9H2"/>
<dbReference type="VEuPathDB" id="FungiDB:CNBG_0071"/>
<feature type="region of interest" description="Disordered" evidence="1">
    <location>
        <begin position="220"/>
        <end position="249"/>
    </location>
</feature>
<proteinExistence type="predicted"/>
<dbReference type="EMBL" id="CP025762">
    <property type="protein sequence ID" value="KGB74233.1"/>
    <property type="molecule type" value="Genomic_DNA"/>
</dbReference>
<gene>
    <name evidence="2" type="ORF">CNBG_0071</name>
</gene>
<organism evidence="2 3">
    <name type="scientific">Cryptococcus deuterogattii (strain R265)</name>
    <name type="common">Cryptococcus gattii VGII (strain R265)</name>
    <dbReference type="NCBI Taxonomy" id="294750"/>
    <lineage>
        <taxon>Eukaryota</taxon>
        <taxon>Fungi</taxon>
        <taxon>Dikarya</taxon>
        <taxon>Basidiomycota</taxon>
        <taxon>Agaricomycotina</taxon>
        <taxon>Tremellomycetes</taxon>
        <taxon>Tremellales</taxon>
        <taxon>Cryptococcaceae</taxon>
        <taxon>Cryptococcus</taxon>
        <taxon>Cryptococcus gattii species complex</taxon>
    </lineage>
</organism>
<feature type="compositionally biased region" description="Low complexity" evidence="1">
    <location>
        <begin position="136"/>
        <end position="145"/>
    </location>
</feature>
<evidence type="ECO:0000313" key="2">
    <source>
        <dbReference type="EMBL" id="KGB74233.1"/>
    </source>
</evidence>
<evidence type="ECO:0000313" key="3">
    <source>
        <dbReference type="Proteomes" id="UP000029445"/>
    </source>
</evidence>